<proteinExistence type="predicted"/>
<feature type="domain" description="Reverse transcriptase" evidence="1">
    <location>
        <begin position="414"/>
        <end position="663"/>
    </location>
</feature>
<dbReference type="GO" id="GO:0071897">
    <property type="term" value="P:DNA biosynthetic process"/>
    <property type="evidence" value="ECO:0007669"/>
    <property type="project" value="UniProtKB-ARBA"/>
</dbReference>
<dbReference type="PANTHER" id="PTHR19446">
    <property type="entry name" value="REVERSE TRANSCRIPTASES"/>
    <property type="match status" value="1"/>
</dbReference>
<dbReference type="Pfam" id="PF00078">
    <property type="entry name" value="RVT_1"/>
    <property type="match status" value="1"/>
</dbReference>
<feature type="non-terminal residue" evidence="2">
    <location>
        <position position="794"/>
    </location>
</feature>
<evidence type="ECO:0000313" key="3">
    <source>
        <dbReference type="Proteomes" id="UP001497623"/>
    </source>
</evidence>
<dbReference type="Gene3D" id="3.60.10.10">
    <property type="entry name" value="Endonuclease/exonuclease/phosphatase"/>
    <property type="match status" value="1"/>
</dbReference>
<name>A0AAV2SMN7_MEGNR</name>
<evidence type="ECO:0000259" key="1">
    <source>
        <dbReference type="PROSITE" id="PS50878"/>
    </source>
</evidence>
<evidence type="ECO:0000313" key="2">
    <source>
        <dbReference type="EMBL" id="CAL4208766.1"/>
    </source>
</evidence>
<dbReference type="CDD" id="cd01650">
    <property type="entry name" value="RT_nLTR_like"/>
    <property type="match status" value="1"/>
</dbReference>
<dbReference type="SUPFAM" id="SSF56219">
    <property type="entry name" value="DNase I-like"/>
    <property type="match status" value="1"/>
</dbReference>
<sequence length="794" mass="89143">MNGNRGGTCVFIHQYLNKYVFDVDVSIADQVWFKLKCIPGVLFGACYVPPSDSIYFSYAQLSSIQEKIKTNACSNGCILIGDLNARLGVSVRELPDRVAVSHFSYPVVPDPIQTPNDNATALLGICAEEQMLVINNMQTPDMHFTSKKTFRKGRVWTSELDTCFVSYRLVKFIKYFDVIHDESLPSDHAPITITLQPPSPCLDTLRSRAGDLGKHGAECNLKIIPNNSLVKRPLHLHNVDCDMFVSKLNEQDTQININANVDLDASQLSNTLYDLAYTSRTRGTIADGVVGAEQGRWDRILGEDDQSKLWQAINWRGEITDVHSVEESKPTDEIFKVHFEGIFNPPNADNPDPSELHTNVTIPVLDELIKPDEIISQIRKLKPNKASGPDGLPPGLFKLLPAEWIIFITALFNNLFLSGSYPDCWTSAKLFTVFKRGSKVVPGNYRGINVINSLAKLYDMILSARLSQWFIPYREQAGSQVGRGCIEHIVTLRLLMDVARRKKLKLFITFVDFSKAYDSVPRYNLFLTLKRMGCGMTMLMALIAMYKCTNSIIGTATIAATVGVRQGSPTSCILFVLYVNVMIQMIKQGCPVDGFLTWLHIMVLMDDTILLSTTKKGMKHKLKIMYDYCNSHGMIINNDKTKFMVVNGSIDDKEPLIYNNNVINYCKQYIYLGSPFTDDGSPSTAIKIHASNKMCHALKFISFVNKNNDVPFVVKKKIFDAALMSAMLYGCESWLNGDLKPVEKLYKWCIKQLLGVRKTTNNDACLLELGLPPCEHWSKLSKGSFLQRCGLKES</sequence>
<dbReference type="SUPFAM" id="SSF56672">
    <property type="entry name" value="DNA/RNA polymerases"/>
    <property type="match status" value="1"/>
</dbReference>
<keyword evidence="3" id="KW-1185">Reference proteome</keyword>
<dbReference type="InterPro" id="IPR036691">
    <property type="entry name" value="Endo/exonu/phosph_ase_sf"/>
</dbReference>
<organism evidence="2 3">
    <name type="scientific">Meganyctiphanes norvegica</name>
    <name type="common">Northern krill</name>
    <name type="synonym">Thysanopoda norvegica</name>
    <dbReference type="NCBI Taxonomy" id="48144"/>
    <lineage>
        <taxon>Eukaryota</taxon>
        <taxon>Metazoa</taxon>
        <taxon>Ecdysozoa</taxon>
        <taxon>Arthropoda</taxon>
        <taxon>Crustacea</taxon>
        <taxon>Multicrustacea</taxon>
        <taxon>Malacostraca</taxon>
        <taxon>Eumalacostraca</taxon>
        <taxon>Eucarida</taxon>
        <taxon>Euphausiacea</taxon>
        <taxon>Euphausiidae</taxon>
        <taxon>Meganyctiphanes</taxon>
    </lineage>
</organism>
<dbReference type="PROSITE" id="PS50878">
    <property type="entry name" value="RT_POL"/>
    <property type="match status" value="1"/>
</dbReference>
<protein>
    <recommendedName>
        <fullName evidence="1">Reverse transcriptase domain-containing protein</fullName>
    </recommendedName>
</protein>
<dbReference type="EMBL" id="CAXKWB010084009">
    <property type="protein sequence ID" value="CAL4208766.1"/>
    <property type="molecule type" value="Genomic_DNA"/>
</dbReference>
<dbReference type="InterPro" id="IPR043502">
    <property type="entry name" value="DNA/RNA_pol_sf"/>
</dbReference>
<reference evidence="2 3" key="1">
    <citation type="submission" date="2024-05" db="EMBL/GenBank/DDBJ databases">
        <authorList>
            <person name="Wallberg A."/>
        </authorList>
    </citation>
    <scope>NUCLEOTIDE SEQUENCE [LARGE SCALE GENOMIC DNA]</scope>
</reference>
<dbReference type="Proteomes" id="UP001497623">
    <property type="component" value="Unassembled WGS sequence"/>
</dbReference>
<accession>A0AAV2SMN7</accession>
<dbReference type="AlphaFoldDB" id="A0AAV2SMN7"/>
<dbReference type="InterPro" id="IPR000477">
    <property type="entry name" value="RT_dom"/>
</dbReference>
<comment type="caution">
    <text evidence="2">The sequence shown here is derived from an EMBL/GenBank/DDBJ whole genome shotgun (WGS) entry which is preliminary data.</text>
</comment>
<gene>
    <name evidence="2" type="ORF">MNOR_LOCUS38171</name>
</gene>